<keyword evidence="1" id="KW-0812">Transmembrane</keyword>
<proteinExistence type="predicted"/>
<organism evidence="2 3">
    <name type="scientific">Candidatus Roizmanbacteria bacterium RIFCSPLOWO2_01_FULL_35_13</name>
    <dbReference type="NCBI Taxonomy" id="1802055"/>
    <lineage>
        <taxon>Bacteria</taxon>
        <taxon>Candidatus Roizmaniibacteriota</taxon>
    </lineage>
</organism>
<evidence type="ECO:0000313" key="2">
    <source>
        <dbReference type="EMBL" id="OGK40255.1"/>
    </source>
</evidence>
<dbReference type="EMBL" id="MGAF01000034">
    <property type="protein sequence ID" value="OGK40255.1"/>
    <property type="molecule type" value="Genomic_DNA"/>
</dbReference>
<comment type="caution">
    <text evidence="2">The sequence shown here is derived from an EMBL/GenBank/DDBJ whole genome shotgun (WGS) entry which is preliminary data.</text>
</comment>
<name>A0A1F7IA57_9BACT</name>
<sequence>MWWKIFFFFNLFSYIYSFFPPQNQRLLNFDLVWLVGMIIFTIDLIALYIYSFKRKVKLVKFWQFYFFVKILFTFYFLFFSLQTLPSFVKSTIYSAKSSFPTDLSIENNNILITAIIILFSLIIIFTAPTLYVVYKLGKFKK</sequence>
<accession>A0A1F7IA57</accession>
<protein>
    <submittedName>
        <fullName evidence="2">Uncharacterized protein</fullName>
    </submittedName>
</protein>
<feature type="transmembrane region" description="Helical" evidence="1">
    <location>
        <begin position="33"/>
        <end position="52"/>
    </location>
</feature>
<reference evidence="2 3" key="1">
    <citation type="journal article" date="2016" name="Nat. Commun.">
        <title>Thousands of microbial genomes shed light on interconnected biogeochemical processes in an aquifer system.</title>
        <authorList>
            <person name="Anantharaman K."/>
            <person name="Brown C.T."/>
            <person name="Hug L.A."/>
            <person name="Sharon I."/>
            <person name="Castelle C.J."/>
            <person name="Probst A.J."/>
            <person name="Thomas B.C."/>
            <person name="Singh A."/>
            <person name="Wilkins M.J."/>
            <person name="Karaoz U."/>
            <person name="Brodie E.L."/>
            <person name="Williams K.H."/>
            <person name="Hubbard S.S."/>
            <person name="Banfield J.F."/>
        </authorList>
    </citation>
    <scope>NUCLEOTIDE SEQUENCE [LARGE SCALE GENOMIC DNA]</scope>
</reference>
<evidence type="ECO:0000256" key="1">
    <source>
        <dbReference type="SAM" id="Phobius"/>
    </source>
</evidence>
<dbReference type="AlphaFoldDB" id="A0A1F7IA57"/>
<gene>
    <name evidence="2" type="ORF">A3A74_07150</name>
</gene>
<feature type="transmembrane region" description="Helical" evidence="1">
    <location>
        <begin position="64"/>
        <end position="84"/>
    </location>
</feature>
<evidence type="ECO:0000313" key="3">
    <source>
        <dbReference type="Proteomes" id="UP000179270"/>
    </source>
</evidence>
<feature type="transmembrane region" description="Helical" evidence="1">
    <location>
        <begin position="110"/>
        <end position="134"/>
    </location>
</feature>
<keyword evidence="1" id="KW-0472">Membrane</keyword>
<keyword evidence="1" id="KW-1133">Transmembrane helix</keyword>
<dbReference type="Proteomes" id="UP000179270">
    <property type="component" value="Unassembled WGS sequence"/>
</dbReference>
<dbReference type="STRING" id="1802055.A3A74_07150"/>